<organism evidence="1">
    <name type="scientific">uncultured Desulfobacteraceae bacterium</name>
    <dbReference type="NCBI Taxonomy" id="218296"/>
    <lineage>
        <taxon>Bacteria</taxon>
        <taxon>Pseudomonadati</taxon>
        <taxon>Thermodesulfobacteriota</taxon>
        <taxon>Desulfobacteria</taxon>
        <taxon>Desulfobacterales</taxon>
        <taxon>Desulfobacteraceae</taxon>
        <taxon>environmental samples</taxon>
    </lineage>
</organism>
<dbReference type="InterPro" id="IPR049539">
    <property type="entry name" value="SPL"/>
</dbReference>
<dbReference type="InterPro" id="IPR058240">
    <property type="entry name" value="rSAM_sf"/>
</dbReference>
<proteinExistence type="predicted"/>
<protein>
    <submittedName>
        <fullName evidence="1">DNA photolyase</fullName>
    </submittedName>
</protein>
<dbReference type="PANTHER" id="PTHR37822:SF2">
    <property type="entry name" value="SPORE PHOTOPRODUCT LYASE"/>
    <property type="match status" value="1"/>
</dbReference>
<accession>A0A484HI72</accession>
<dbReference type="Pfam" id="PF20903">
    <property type="entry name" value="SPL"/>
    <property type="match status" value="1"/>
</dbReference>
<keyword evidence="1" id="KW-0456">Lyase</keyword>
<dbReference type="GO" id="GO:0042601">
    <property type="term" value="C:endospore-forming forespore"/>
    <property type="evidence" value="ECO:0007669"/>
    <property type="project" value="TreeGrafter"/>
</dbReference>
<dbReference type="PANTHER" id="PTHR37822">
    <property type="entry name" value="SPORE PHOTOPRODUCT LYASE-RELATED"/>
    <property type="match status" value="1"/>
</dbReference>
<dbReference type="GO" id="GO:1904047">
    <property type="term" value="F:S-adenosyl-L-methionine binding"/>
    <property type="evidence" value="ECO:0007669"/>
    <property type="project" value="TreeGrafter"/>
</dbReference>
<gene>
    <name evidence="1" type="ORF">EPICR_40026</name>
</gene>
<evidence type="ECO:0000313" key="1">
    <source>
        <dbReference type="EMBL" id="VEN74447.1"/>
    </source>
</evidence>
<dbReference type="Gene3D" id="3.40.50.12110">
    <property type="match status" value="1"/>
</dbReference>
<name>A0A484HI72_9BACT</name>
<dbReference type="Gene3D" id="3.80.30.30">
    <property type="match status" value="1"/>
</dbReference>
<sequence>MGVIKRARVEESAAVEPETASILSKIGAPHQTIGDAGRFFDELSRFPGDRVLEGKRRLLLSKNKGAFIKECPGTSHYTCCGYQILHIGSYCVMDCAYCILQAYFHPPALTYFVNHRDLFDELDRFFAQKKSRRLGTGEFTDSLIWDKWTNISARLSKAFSSQSHAVLELKTKTASVEGLKDVRHNQKTIMAWSLNAEPVIRSEERGTAPLDARLEAAAKCRSWGYPVAFHFDPMIIYDGWEKDYRDVVKKMFDRVPPDSVVWISVGAFRFMPSLKKIIQTRFPESKIVYGEFVTGMDGKMRYFKPLRMEMYRKMVGWIKERAPGVQVYFCMEDDEVWENALGFVPGERGGLSKMLDDSAVFHCGLD</sequence>
<reference evidence="1" key="1">
    <citation type="submission" date="2019-01" db="EMBL/GenBank/DDBJ databases">
        <authorList>
            <consortium name="Genoscope - CEA"/>
            <person name="William W."/>
        </authorList>
    </citation>
    <scope>NUCLEOTIDE SEQUENCE</scope>
    <source>
        <strain evidence="1">CR-1</strain>
    </source>
</reference>
<dbReference type="GO" id="GO:0051539">
    <property type="term" value="F:4 iron, 4 sulfur cluster binding"/>
    <property type="evidence" value="ECO:0007669"/>
    <property type="project" value="TreeGrafter"/>
</dbReference>
<dbReference type="AlphaFoldDB" id="A0A484HI72"/>
<dbReference type="EMBL" id="CAACVI010000034">
    <property type="protein sequence ID" value="VEN74447.1"/>
    <property type="molecule type" value="Genomic_DNA"/>
</dbReference>
<dbReference type="GO" id="GO:0003913">
    <property type="term" value="F:DNA photolyase activity"/>
    <property type="evidence" value="ECO:0007669"/>
    <property type="project" value="TreeGrafter"/>
</dbReference>
<dbReference type="SUPFAM" id="SSF102114">
    <property type="entry name" value="Radical SAM enzymes"/>
    <property type="match status" value="1"/>
</dbReference>